<dbReference type="STRING" id="85558.T45_00069"/>
<evidence type="ECO:0000256" key="3">
    <source>
        <dbReference type="PIRSR" id="PIRSR602480-1"/>
    </source>
</evidence>
<keyword evidence="4" id="KW-0028">Amino-acid biosynthesis</keyword>
<dbReference type="InterPro" id="IPR013785">
    <property type="entry name" value="Aldolase_TIM"/>
</dbReference>
<dbReference type="EC" id="2.5.1.54" evidence="4"/>
<sequence>MNSELAFIEALPALQQPDWRSHPDTEPVRRELGALPPLVEAADVAQLHDHLRAVAEGHAQVVQAGDCAEDWAESGPVDVARKAAVLDLLAGVMRVQAGKPVVRVGRIAGQYTKPRSRPTETVLGAELPVYRGHMVNDPNPDPELRRPDPRRLLTGYHAAREVMDHLGWSSSAPRAQAPVWTSHEALLLDYELPLVRAQVTDDGDSRPLLASTHWPWIGERTRQVDGAHVALLAAVRNPVACKVGPTMDPAELLRLCERLDPHRRPGRLTLIARMGAGAGPEKLPALVAAVRGAGHPVSWLCDPMHGNTVAGPDGLKTRFVETVIREVEEFQKSVRSAGGIPGGLHLETTPDSVTECVADRTQLDSVGDKYTSFCDPRLNPRQAVEVASAWRR</sequence>
<evidence type="ECO:0000313" key="6">
    <source>
        <dbReference type="Proteomes" id="UP000010931"/>
    </source>
</evidence>
<feature type="binding site" evidence="3">
    <location>
        <position position="347"/>
    </location>
    <ligand>
        <name>Mn(2+)</name>
        <dbReference type="ChEBI" id="CHEBI:29035"/>
    </ligand>
</feature>
<feature type="binding site" evidence="3">
    <location>
        <position position="106"/>
    </location>
    <ligand>
        <name>phosphoenolpyruvate</name>
        <dbReference type="ChEBI" id="CHEBI:58702"/>
    </ligand>
</feature>
<feature type="binding site" evidence="3">
    <location>
        <begin position="219"/>
        <end position="220"/>
    </location>
    <ligand>
        <name>phosphoenolpyruvate</name>
        <dbReference type="ChEBI" id="CHEBI:58702"/>
    </ligand>
</feature>
<dbReference type="PANTHER" id="PTHR21337:SF0">
    <property type="entry name" value="PHOSPHO-2-DEHYDRO-3-DEOXYHEPTONATE ALDOLASE"/>
    <property type="match status" value="1"/>
</dbReference>
<feature type="binding site" evidence="3">
    <location>
        <position position="242"/>
    </location>
    <ligand>
        <name>phosphoenolpyruvate</name>
        <dbReference type="ChEBI" id="CHEBI:58702"/>
    </ligand>
</feature>
<comment type="catalytic activity">
    <reaction evidence="4">
        <text>D-erythrose 4-phosphate + phosphoenolpyruvate + H2O = 7-phospho-2-dehydro-3-deoxy-D-arabino-heptonate + phosphate</text>
        <dbReference type="Rhea" id="RHEA:14717"/>
        <dbReference type="ChEBI" id="CHEBI:15377"/>
        <dbReference type="ChEBI" id="CHEBI:16897"/>
        <dbReference type="ChEBI" id="CHEBI:43474"/>
        <dbReference type="ChEBI" id="CHEBI:58394"/>
        <dbReference type="ChEBI" id="CHEBI:58702"/>
        <dbReference type="EC" id="2.5.1.54"/>
    </reaction>
</comment>
<dbReference type="Gene3D" id="3.20.20.70">
    <property type="entry name" value="Aldolase class I"/>
    <property type="match status" value="1"/>
</dbReference>
<feature type="binding site" evidence="3">
    <location>
        <position position="375"/>
    </location>
    <ligand>
        <name>Mn(2+)</name>
        <dbReference type="ChEBI" id="CHEBI:29035"/>
    </ligand>
</feature>
<dbReference type="GO" id="GO:0009073">
    <property type="term" value="P:aromatic amino acid family biosynthetic process"/>
    <property type="evidence" value="ECO:0007669"/>
    <property type="project" value="UniProtKB-KW"/>
</dbReference>
<dbReference type="GO" id="GO:0003849">
    <property type="term" value="F:3-deoxy-7-phosphoheptulonate synthase activity"/>
    <property type="evidence" value="ECO:0007669"/>
    <property type="project" value="UniProtKB-EC"/>
</dbReference>
<dbReference type="GeneID" id="97401567"/>
<protein>
    <recommendedName>
        <fullName evidence="4">Phospho-2-dehydro-3-deoxyheptonate aldolase</fullName>
        <ecNumber evidence="4">2.5.1.54</ecNumber>
    </recommendedName>
</protein>
<dbReference type="RefSeq" id="WP_006377045.1">
    <property type="nucleotide sequence ID" value="NZ_AEJB01000263.1"/>
</dbReference>
<organism evidence="5 6">
    <name type="scientific">Streptomyces turgidiscabies (strain Car8)</name>
    <dbReference type="NCBI Taxonomy" id="698760"/>
    <lineage>
        <taxon>Bacteria</taxon>
        <taxon>Bacillati</taxon>
        <taxon>Actinomycetota</taxon>
        <taxon>Actinomycetes</taxon>
        <taxon>Kitasatosporales</taxon>
        <taxon>Streptomycetaceae</taxon>
        <taxon>Streptomyces</taxon>
    </lineage>
</organism>
<dbReference type="GO" id="GO:0008652">
    <property type="term" value="P:amino acid biosynthetic process"/>
    <property type="evidence" value="ECO:0007669"/>
    <property type="project" value="UniProtKB-KW"/>
</dbReference>
<keyword evidence="6" id="KW-1185">Reference proteome</keyword>
<name>L7F9T5_STRT8</name>
<keyword evidence="3" id="KW-0464">Manganese</keyword>
<evidence type="ECO:0000256" key="4">
    <source>
        <dbReference type="RuleBase" id="RU363071"/>
    </source>
</evidence>
<reference evidence="5 6" key="1">
    <citation type="journal article" date="2011" name="Plasmid">
        <title>Streptomyces turgidiscabies Car8 contains a modular pathogenicity island that shares virulence genes with other actinobacterial plant pathogens.</title>
        <authorList>
            <person name="Huguet-Tapia J.C."/>
            <person name="Badger J.H."/>
            <person name="Loria R."/>
            <person name="Pettis G.S."/>
        </authorList>
    </citation>
    <scope>NUCLEOTIDE SEQUENCE [LARGE SCALE GENOMIC DNA]</scope>
    <source>
        <strain evidence="5 6">Car8</strain>
    </source>
</reference>
<accession>L7F9T5</accession>
<evidence type="ECO:0000256" key="2">
    <source>
        <dbReference type="ARBA" id="ARBA00022679"/>
    </source>
</evidence>
<evidence type="ECO:0000256" key="1">
    <source>
        <dbReference type="ARBA" id="ARBA00008911"/>
    </source>
</evidence>
<keyword evidence="2 4" id="KW-0808">Transferase</keyword>
<dbReference type="Pfam" id="PF01474">
    <property type="entry name" value="DAHP_synth_2"/>
    <property type="match status" value="2"/>
</dbReference>
<dbReference type="SMR" id="L7F9T5"/>
<dbReference type="PANTHER" id="PTHR21337">
    <property type="entry name" value="PHOSPHO-2-DEHYDRO-3-DEOXYHEPTONATE ALDOLASE 1, 2"/>
    <property type="match status" value="1"/>
</dbReference>
<feature type="binding site" evidence="3">
    <location>
        <position position="67"/>
    </location>
    <ligand>
        <name>Mn(2+)</name>
        <dbReference type="ChEBI" id="CHEBI:29035"/>
    </ligand>
</feature>
<keyword evidence="4" id="KW-0057">Aromatic amino acid biosynthesis</keyword>
<evidence type="ECO:0000313" key="5">
    <source>
        <dbReference type="EMBL" id="ELP67811.1"/>
    </source>
</evidence>
<proteinExistence type="inferred from homology"/>
<feature type="binding site" evidence="3">
    <location>
        <position position="273"/>
    </location>
    <ligand>
        <name>phosphoenolpyruvate</name>
        <dbReference type="ChEBI" id="CHEBI:58702"/>
    </ligand>
</feature>
<dbReference type="Proteomes" id="UP000010931">
    <property type="component" value="Unassembled WGS sequence"/>
</dbReference>
<dbReference type="EMBL" id="AEJB01000263">
    <property type="protein sequence ID" value="ELP67811.1"/>
    <property type="molecule type" value="Genomic_DNA"/>
</dbReference>
<keyword evidence="3" id="KW-0170">Cobalt</keyword>
<comment type="similarity">
    <text evidence="1 4">Belongs to the class-II DAHP synthase family.</text>
</comment>
<dbReference type="PATRIC" id="fig|698760.3.peg.3456"/>
<comment type="caution">
    <text evidence="5">The sequence shown here is derived from an EMBL/GenBank/DDBJ whole genome shotgun (WGS) entry which is preliminary data.</text>
</comment>
<comment type="pathway">
    <text evidence="4">Metabolic intermediate biosynthesis; chorismate biosynthesis; chorismate from D-erythrose 4-phosphate and phosphoenolpyruvate: step 1/7.</text>
</comment>
<comment type="cofactor">
    <cofactor evidence="3">
        <name>Mn(2+)</name>
        <dbReference type="ChEBI" id="CHEBI:29035"/>
    </cofactor>
    <cofactor evidence="3">
        <name>Co(2+)</name>
        <dbReference type="ChEBI" id="CHEBI:48828"/>
    </cofactor>
    <cofactor evidence="3">
        <name>Cd(2+)</name>
        <dbReference type="ChEBI" id="CHEBI:48775"/>
    </cofactor>
    <text evidence="3">Binds 1 divalent cation per subunit. The enzyme is active with manganese, cobalt or cadmium ions.</text>
</comment>
<dbReference type="GO" id="GO:0009423">
    <property type="term" value="P:chorismate biosynthetic process"/>
    <property type="evidence" value="ECO:0007669"/>
    <property type="project" value="UniProtKB-UniPathway"/>
</dbReference>
<dbReference type="SUPFAM" id="SSF51569">
    <property type="entry name" value="Aldolase"/>
    <property type="match status" value="1"/>
</dbReference>
<keyword evidence="3" id="KW-0104">Cadmium</keyword>
<dbReference type="InterPro" id="IPR002480">
    <property type="entry name" value="DAHP_synth_2"/>
</dbReference>
<gene>
    <name evidence="5" type="ORF">STRTUCAR8_03378</name>
</gene>
<dbReference type="AlphaFoldDB" id="L7F9T5"/>
<dbReference type="UniPathway" id="UPA00053">
    <property type="reaction ID" value="UER00084"/>
</dbReference>
<feature type="binding site" evidence="3">
    <location>
        <position position="305"/>
    </location>
    <ligand>
        <name>Mn(2+)</name>
        <dbReference type="ChEBI" id="CHEBI:29035"/>
    </ligand>
</feature>